<dbReference type="PANTHER" id="PTHR37017:SF11">
    <property type="entry name" value="ESTERASE_LIPASE_THIOESTERASE DOMAIN-CONTAINING PROTEIN"/>
    <property type="match status" value="1"/>
</dbReference>
<evidence type="ECO:0000256" key="1">
    <source>
        <dbReference type="SAM" id="SignalP"/>
    </source>
</evidence>
<dbReference type="Gene3D" id="3.40.50.1820">
    <property type="entry name" value="alpha/beta hydrolase"/>
    <property type="match status" value="1"/>
</dbReference>
<dbReference type="PANTHER" id="PTHR37017">
    <property type="entry name" value="AB HYDROLASE-1 DOMAIN-CONTAINING PROTEIN-RELATED"/>
    <property type="match status" value="1"/>
</dbReference>
<dbReference type="RefSeq" id="WP_161027091.1">
    <property type="nucleotide sequence ID" value="NZ_WWCJ01000014.1"/>
</dbReference>
<accession>A0A6N9HLP7</accession>
<feature type="signal peptide" evidence="1">
    <location>
        <begin position="1"/>
        <end position="19"/>
    </location>
</feature>
<feature type="chain" id="PRO_5026943302" evidence="1">
    <location>
        <begin position="20"/>
        <end position="255"/>
    </location>
</feature>
<dbReference type="InterPro" id="IPR052897">
    <property type="entry name" value="Sec-Metab_Biosynth_Hydrolase"/>
</dbReference>
<comment type="caution">
    <text evidence="3">The sequence shown here is derived from an EMBL/GenBank/DDBJ whole genome shotgun (WGS) entry which is preliminary data.</text>
</comment>
<evidence type="ECO:0000313" key="3">
    <source>
        <dbReference type="EMBL" id="MYN04123.1"/>
    </source>
</evidence>
<gene>
    <name evidence="3" type="ORF">GTP41_18690</name>
</gene>
<dbReference type="SUPFAM" id="SSF53474">
    <property type="entry name" value="alpha/beta-Hydrolases"/>
    <property type="match status" value="1"/>
</dbReference>
<dbReference type="EMBL" id="WWCJ01000014">
    <property type="protein sequence ID" value="MYN04123.1"/>
    <property type="molecule type" value="Genomic_DNA"/>
</dbReference>
<keyword evidence="4" id="KW-1185">Reference proteome</keyword>
<feature type="domain" description="AB hydrolase-1" evidence="2">
    <location>
        <begin position="35"/>
        <end position="245"/>
    </location>
</feature>
<name>A0A6N9HLP7_9BURK</name>
<keyword evidence="3" id="KW-0378">Hydrolase</keyword>
<dbReference type="Pfam" id="PF12697">
    <property type="entry name" value="Abhydrolase_6"/>
    <property type="match status" value="1"/>
</dbReference>
<reference evidence="3 4" key="1">
    <citation type="submission" date="2019-12" db="EMBL/GenBank/DDBJ databases">
        <title>Novel species isolated from a subtropical stream in China.</title>
        <authorList>
            <person name="Lu H."/>
        </authorList>
    </citation>
    <scope>NUCLEOTIDE SEQUENCE [LARGE SCALE GENOMIC DNA]</scope>
    <source>
        <strain evidence="3 4">DS3</strain>
    </source>
</reference>
<dbReference type="InterPro" id="IPR000073">
    <property type="entry name" value="AB_hydrolase_1"/>
</dbReference>
<dbReference type="GO" id="GO:0016787">
    <property type="term" value="F:hydrolase activity"/>
    <property type="evidence" value="ECO:0007669"/>
    <property type="project" value="UniProtKB-KW"/>
</dbReference>
<protein>
    <submittedName>
        <fullName evidence="3">Alpha/beta fold hydrolase</fullName>
    </submittedName>
</protein>
<dbReference type="Proteomes" id="UP000448575">
    <property type="component" value="Unassembled WGS sequence"/>
</dbReference>
<evidence type="ECO:0000259" key="2">
    <source>
        <dbReference type="Pfam" id="PF12697"/>
    </source>
</evidence>
<evidence type="ECO:0000313" key="4">
    <source>
        <dbReference type="Proteomes" id="UP000448575"/>
    </source>
</evidence>
<organism evidence="3 4">
    <name type="scientific">Pseudoduganella guangdongensis</name>
    <dbReference type="NCBI Taxonomy" id="2692179"/>
    <lineage>
        <taxon>Bacteria</taxon>
        <taxon>Pseudomonadati</taxon>
        <taxon>Pseudomonadota</taxon>
        <taxon>Betaproteobacteria</taxon>
        <taxon>Burkholderiales</taxon>
        <taxon>Oxalobacteraceae</taxon>
        <taxon>Telluria group</taxon>
        <taxon>Pseudoduganella</taxon>
    </lineage>
</organism>
<sequence length="255" mass="26673">MKCALAAAVALALTAGAQAGAPATAPEPAPAAKNIVIVPGAFLDASSWRVVHDTLRLKGFNVTVAQLPHTSLDDDIAIARKAIFQQFGKVVVVGSGIGGAVMSNVATGDKVKALVYVAALMPEVGENPQQLLASMPAAGEGARPDRAGFLFYDRAAFQADLAADLTPNRVNFMAAAQVPVSNVLMGTPSWFATWRQKPSYAIVATQDRLVSPELQRWMYQRAGAKVTEIAASHAVQVSQPEAVAKVIEDAALSVN</sequence>
<keyword evidence="1" id="KW-0732">Signal</keyword>
<dbReference type="AlphaFoldDB" id="A0A6N9HLP7"/>
<dbReference type="InterPro" id="IPR029058">
    <property type="entry name" value="AB_hydrolase_fold"/>
</dbReference>
<proteinExistence type="predicted"/>